<name>A0A1K2I4R1_9LACO</name>
<evidence type="ECO:0000313" key="1">
    <source>
        <dbReference type="EMBL" id="SFZ87229.1"/>
    </source>
</evidence>
<accession>A0A1K2I4R1</accession>
<dbReference type="EMBL" id="LT634362">
    <property type="protein sequence ID" value="SFZ87229.1"/>
    <property type="molecule type" value="Genomic_DNA"/>
</dbReference>
<gene>
    <name evidence="1" type="ORF">LREN565_0342</name>
</gene>
<protein>
    <submittedName>
        <fullName evidence="1">Uncharacterized protein</fullName>
    </submittedName>
</protein>
<organism evidence="1">
    <name type="scientific">Loigolactobacillus rennini</name>
    <dbReference type="NCBI Taxonomy" id="238013"/>
    <lineage>
        <taxon>Bacteria</taxon>
        <taxon>Bacillati</taxon>
        <taxon>Bacillota</taxon>
        <taxon>Bacilli</taxon>
        <taxon>Lactobacillales</taxon>
        <taxon>Lactobacillaceae</taxon>
        <taxon>Loigolactobacillus</taxon>
    </lineage>
</organism>
<dbReference type="AlphaFoldDB" id="A0A1K2I4R1"/>
<reference evidence="1" key="1">
    <citation type="submission" date="2016-11" db="EMBL/GenBank/DDBJ databases">
        <authorList>
            <person name="Jaros S."/>
            <person name="Januszkiewicz K."/>
            <person name="Wedrychowicz H."/>
        </authorList>
    </citation>
    <scope>NUCLEOTIDE SEQUENCE</scope>
    <source>
        <strain evidence="1">ACA-DC 565</strain>
    </source>
</reference>
<proteinExistence type="predicted"/>
<sequence length="39" mass="4475">MTVTIQIRNEKPADYRQVEAMTQRAFWNLYGSLSNGVEG</sequence>